<sequence>MAHSGFSPELPPIMTARFSKNSNMRYPVKFEIQISKENLFRISMAHAIFGTHLHKTFVTYLKFKCNTMGQARWLTPVIPALWEAKAGGSPEIRSLRPALATWQNPVSTKNTKINGAWWHMPVIPATWEAEA</sequence>
<organism evidence="1 2">
    <name type="scientific">Papio anubis</name>
    <name type="common">Olive baboon</name>
    <dbReference type="NCBI Taxonomy" id="9555"/>
    <lineage>
        <taxon>Eukaryota</taxon>
        <taxon>Metazoa</taxon>
        <taxon>Chordata</taxon>
        <taxon>Craniata</taxon>
        <taxon>Vertebrata</taxon>
        <taxon>Euteleostomi</taxon>
        <taxon>Mammalia</taxon>
        <taxon>Eutheria</taxon>
        <taxon>Euarchontoglires</taxon>
        <taxon>Primates</taxon>
        <taxon>Haplorrhini</taxon>
        <taxon>Catarrhini</taxon>
        <taxon>Cercopithecidae</taxon>
        <taxon>Cercopithecinae</taxon>
        <taxon>Papio</taxon>
    </lineage>
</organism>
<reference evidence="1" key="2">
    <citation type="submission" date="2025-08" db="UniProtKB">
        <authorList>
            <consortium name="Ensembl"/>
        </authorList>
    </citation>
    <scope>IDENTIFICATION</scope>
</reference>
<keyword evidence="2" id="KW-1185">Reference proteome</keyword>
<dbReference type="AlphaFoldDB" id="A0A8I5R9E0"/>
<evidence type="ECO:0000313" key="2">
    <source>
        <dbReference type="Proteomes" id="UP000028761"/>
    </source>
</evidence>
<dbReference type="Proteomes" id="UP000028761">
    <property type="component" value="Chromosome 8"/>
</dbReference>
<evidence type="ECO:0000313" key="1">
    <source>
        <dbReference type="Ensembl" id="ENSPANP00000058917.1"/>
    </source>
</evidence>
<accession>A0A8I5R9E0</accession>
<dbReference type="GeneTree" id="ENSGT00940000163244"/>
<reference evidence="1 2" key="1">
    <citation type="submission" date="2012-03" db="EMBL/GenBank/DDBJ databases">
        <title>Whole Genome Assembly of Papio anubis.</title>
        <authorList>
            <person name="Liu Y.L."/>
            <person name="Abraham K.A."/>
            <person name="Akbar H.A."/>
            <person name="Ali S.A."/>
            <person name="Anosike U.A."/>
            <person name="Aqrawi P.A."/>
            <person name="Arias F.A."/>
            <person name="Attaway T.A."/>
            <person name="Awwad R.A."/>
            <person name="Babu C.B."/>
            <person name="Bandaranaike D.B."/>
            <person name="Battles P.B."/>
            <person name="Bell A.B."/>
            <person name="Beltran B.B."/>
            <person name="Berhane-Mersha D.B."/>
            <person name="Bess C.B."/>
            <person name="Bickham C.B."/>
            <person name="Bolden T.B."/>
            <person name="Carter K.C."/>
            <person name="Chau D.C."/>
            <person name="Chavez A.C."/>
            <person name="Clerc-Blankenburg K.C."/>
            <person name="Coyle M.C."/>
            <person name="Dao M.D."/>
            <person name="Davila M.L.D."/>
            <person name="Davy-Carroll L.D."/>
            <person name="Denson S.D."/>
            <person name="Dinh H.D."/>
            <person name="Fernandez S.F."/>
            <person name="Fernando P.F."/>
            <person name="Forbes L.F."/>
            <person name="Francis C.F."/>
            <person name="Francisco L.F."/>
            <person name="Fu Q.F."/>
            <person name="Garcia-Iii R.G."/>
            <person name="Garrett T.G."/>
            <person name="Gross S.G."/>
            <person name="Gubbala S.G."/>
            <person name="Hirani K.H."/>
            <person name="Hogues M.H."/>
            <person name="Hollins B.H."/>
            <person name="Jackson L.J."/>
            <person name="Javaid M.J."/>
            <person name="Jhangiani S.J."/>
            <person name="Johnson A.J."/>
            <person name="Johnson B.J."/>
            <person name="Jones J.J."/>
            <person name="Joshi V.J."/>
            <person name="Kalu J.K."/>
            <person name="Khan N.K."/>
            <person name="Korchina V.K."/>
            <person name="Kovar C.K."/>
            <person name="Lago L.L."/>
            <person name="Lara F.L."/>
            <person name="Le T.-K.L."/>
            <person name="Lee S.L."/>
            <person name="Legall-Iii F.L."/>
            <person name="Lemon S.L."/>
            <person name="Liu J.L."/>
            <person name="Liu Y.-S.L."/>
            <person name="Liyanage D.L."/>
            <person name="Lopez J.L."/>
            <person name="Lorensuhewa L.L."/>
            <person name="Mata R.M."/>
            <person name="Mathew T.M."/>
            <person name="Mercado C.M."/>
            <person name="Mercado I.M."/>
            <person name="Morales K.M."/>
            <person name="Morgan M.M."/>
            <person name="Munidasa M.M."/>
            <person name="Ngo D.N."/>
            <person name="Nguyen L.N."/>
            <person name="Nguyen T.N."/>
            <person name="Nguyen N.N."/>
            <person name="Obregon M.O."/>
            <person name="Okwuonu G.O."/>
            <person name="Ongeri F.O."/>
            <person name="Onwere C.O."/>
            <person name="Osifeso I.O."/>
            <person name="Parra A.P."/>
            <person name="Patil S.P."/>
            <person name="Perez A.P."/>
            <person name="Perez Y.P."/>
            <person name="Pham C.P."/>
            <person name="Pu L.-L.P."/>
            <person name="Puazo M.P."/>
            <person name="Quiroz J.Q."/>
            <person name="Rouhana J.R."/>
            <person name="Ruiz M.R."/>
            <person name="Ruiz S.-J.R."/>
            <person name="Saada N.S."/>
            <person name="Santibanez J.S."/>
            <person name="Scheel M.S."/>
            <person name="Schneider B.S."/>
            <person name="Simmons D.S."/>
            <person name="Sisson I.S."/>
            <person name="Tang L.-Y.T."/>
            <person name="Thornton R.T."/>
            <person name="Tisius J.T."/>
            <person name="Toledanes G.T."/>
            <person name="Trejos Z.T."/>
            <person name="Usmani K.U."/>
            <person name="Varghese R.V."/>
            <person name="Vattathil S.V."/>
            <person name="Vee V.V."/>
            <person name="Walker D.W."/>
            <person name="Weissenberger G.W."/>
            <person name="White C.W."/>
            <person name="Williams A.W."/>
            <person name="Woodworth J.W."/>
            <person name="Wright R.W."/>
            <person name="Zhu Y.Z."/>
            <person name="Han Y.H."/>
            <person name="Newsham I.N."/>
            <person name="Nazareth L.N."/>
            <person name="Worley K.W."/>
            <person name="Muzny D.M."/>
            <person name="Rogers J.R."/>
            <person name="Gibbs R.G."/>
        </authorList>
    </citation>
    <scope>NUCLEOTIDE SEQUENCE [LARGE SCALE GENOMIC DNA]</scope>
</reference>
<name>A0A8I5R9E0_PAPAN</name>
<proteinExistence type="predicted"/>
<reference evidence="1" key="3">
    <citation type="submission" date="2025-09" db="UniProtKB">
        <authorList>
            <consortium name="Ensembl"/>
        </authorList>
    </citation>
    <scope>IDENTIFICATION</scope>
</reference>
<protein>
    <submittedName>
        <fullName evidence="1">Uncharacterized protein</fullName>
    </submittedName>
</protein>
<dbReference type="Ensembl" id="ENSPANT00000060963.1">
    <property type="protein sequence ID" value="ENSPANP00000058917.1"/>
    <property type="gene ID" value="ENSPANG00000039872.1"/>
</dbReference>